<reference evidence="3" key="1">
    <citation type="submission" date="2011-05" db="EMBL/GenBank/DDBJ databases">
        <authorList>
            <person name="Richards S.R."/>
            <person name="Qu J."/>
            <person name="Jiang H."/>
            <person name="Jhangiani S.N."/>
            <person name="Agravi P."/>
            <person name="Goodspeed R."/>
            <person name="Gross S."/>
            <person name="Mandapat C."/>
            <person name="Jackson L."/>
            <person name="Mathew T."/>
            <person name="Pu L."/>
            <person name="Thornton R."/>
            <person name="Saada N."/>
            <person name="Wilczek-Boney K.B."/>
            <person name="Lee S."/>
            <person name="Kovar C."/>
            <person name="Wu Y."/>
            <person name="Scherer S.E."/>
            <person name="Worley K.C."/>
            <person name="Muzny D.M."/>
            <person name="Gibbs R."/>
        </authorList>
    </citation>
    <scope>NUCLEOTIDE SEQUENCE</scope>
    <source>
        <strain evidence="3">Brora</strain>
    </source>
</reference>
<organism evidence="2 3">
    <name type="scientific">Strigamia maritima</name>
    <name type="common">European centipede</name>
    <name type="synonym">Geophilus maritimus</name>
    <dbReference type="NCBI Taxonomy" id="126957"/>
    <lineage>
        <taxon>Eukaryota</taxon>
        <taxon>Metazoa</taxon>
        <taxon>Ecdysozoa</taxon>
        <taxon>Arthropoda</taxon>
        <taxon>Myriapoda</taxon>
        <taxon>Chilopoda</taxon>
        <taxon>Pleurostigmophora</taxon>
        <taxon>Geophilomorpha</taxon>
        <taxon>Linotaeniidae</taxon>
        <taxon>Strigamia</taxon>
    </lineage>
</organism>
<accession>T1JBK3</accession>
<dbReference type="AlphaFoldDB" id="T1JBK3"/>
<feature type="compositionally biased region" description="Basic residues" evidence="1">
    <location>
        <begin position="170"/>
        <end position="182"/>
    </location>
</feature>
<proteinExistence type="predicted"/>
<dbReference type="Proteomes" id="UP000014500">
    <property type="component" value="Unassembled WGS sequence"/>
</dbReference>
<feature type="compositionally biased region" description="Basic and acidic residues" evidence="1">
    <location>
        <begin position="183"/>
        <end position="217"/>
    </location>
</feature>
<feature type="compositionally biased region" description="Basic and acidic residues" evidence="1">
    <location>
        <begin position="149"/>
        <end position="169"/>
    </location>
</feature>
<reference evidence="2" key="2">
    <citation type="submission" date="2015-02" db="UniProtKB">
        <authorList>
            <consortium name="EnsemblMetazoa"/>
        </authorList>
    </citation>
    <scope>IDENTIFICATION</scope>
</reference>
<dbReference type="EnsemblMetazoa" id="SMAR011152-RA">
    <property type="protein sequence ID" value="SMAR011152-PA"/>
    <property type="gene ID" value="SMAR011152"/>
</dbReference>
<dbReference type="HOGENOM" id="CLU_919254_0_0_1"/>
<keyword evidence="3" id="KW-1185">Reference proteome</keyword>
<sequence length="303" mass="33929">MGANGSPTGNQGAAPGAALAGAAAAGGQTKGGQLTGAGMKKSADVSKIPGAGVAEQQLDSMNPALPGMGRSFEGGHTATKQSSDSESSDTEEYIKHRHDRRNKKDSRKPISGSFSGSFSGSSEEALVPQHYEPVSYKVHPVHREEYRPQHDEYRPQHDEHRPQHDEHRPQHVVHKPHHSDHKSHHDEHHPHHDEHHPHHDEHHPHHDEHHPHHDVAHKPHKSHHDYRPHDDYQDKIKHYIALDEGIQNANTPIQPIRPQISPESLMSYIFGSFPYVGNSGSNYHQPNVVKFDRPPQVYHQDIS</sequence>
<name>T1JBK3_STRMM</name>
<evidence type="ECO:0000313" key="2">
    <source>
        <dbReference type="EnsemblMetazoa" id="SMAR011152-PA"/>
    </source>
</evidence>
<protein>
    <submittedName>
        <fullName evidence="2">Uncharacterized protein</fullName>
    </submittedName>
</protein>
<evidence type="ECO:0000313" key="3">
    <source>
        <dbReference type="Proteomes" id="UP000014500"/>
    </source>
</evidence>
<evidence type="ECO:0000256" key="1">
    <source>
        <dbReference type="SAM" id="MobiDB-lite"/>
    </source>
</evidence>
<feature type="region of interest" description="Disordered" evidence="1">
    <location>
        <begin position="149"/>
        <end position="230"/>
    </location>
</feature>
<feature type="compositionally biased region" description="Low complexity" evidence="1">
    <location>
        <begin position="111"/>
        <end position="122"/>
    </location>
</feature>
<feature type="compositionally biased region" description="Basic residues" evidence="1">
    <location>
        <begin position="95"/>
        <end position="106"/>
    </location>
</feature>
<feature type="compositionally biased region" description="Low complexity" evidence="1">
    <location>
        <begin position="9"/>
        <end position="27"/>
    </location>
</feature>
<dbReference type="EMBL" id="JH432011">
    <property type="status" value="NOT_ANNOTATED_CDS"/>
    <property type="molecule type" value="Genomic_DNA"/>
</dbReference>
<feature type="region of interest" description="Disordered" evidence="1">
    <location>
        <begin position="1"/>
        <end position="126"/>
    </location>
</feature>